<dbReference type="OrthoDB" id="5383526at2759"/>
<reference evidence="2" key="3">
    <citation type="submission" date="2010-09" db="EMBL/GenBank/DDBJ databases">
        <title>Annotation of Gaeumannomyces graminis var. tritici R3-111a-1.</title>
        <authorList>
            <consortium name="The Broad Institute Genome Sequencing Platform"/>
            <person name="Ma L.-J."/>
            <person name="Dead R."/>
            <person name="Young S.K."/>
            <person name="Zeng Q."/>
            <person name="Gargeya S."/>
            <person name="Fitzgerald M."/>
            <person name="Haas B."/>
            <person name="Abouelleil A."/>
            <person name="Alvarado L."/>
            <person name="Arachchi H.M."/>
            <person name="Berlin A."/>
            <person name="Brown A."/>
            <person name="Chapman S.B."/>
            <person name="Chen Z."/>
            <person name="Dunbar C."/>
            <person name="Freedman E."/>
            <person name="Gearin G."/>
            <person name="Gellesch M."/>
            <person name="Goldberg J."/>
            <person name="Griggs A."/>
            <person name="Gujja S."/>
            <person name="Heiman D."/>
            <person name="Howarth C."/>
            <person name="Larson L."/>
            <person name="Lui A."/>
            <person name="MacDonald P.J.P."/>
            <person name="Mehta T."/>
            <person name="Montmayeur A."/>
            <person name="Murphy C."/>
            <person name="Neiman D."/>
            <person name="Pearson M."/>
            <person name="Priest M."/>
            <person name="Roberts A."/>
            <person name="Saif S."/>
            <person name="Shea T."/>
            <person name="Shenoy N."/>
            <person name="Sisk P."/>
            <person name="Stolte C."/>
            <person name="Sykes S."/>
            <person name="Yandava C."/>
            <person name="Wortman J."/>
            <person name="Nusbaum C."/>
            <person name="Birren B."/>
        </authorList>
    </citation>
    <scope>NUCLEOTIDE SEQUENCE</scope>
    <source>
        <strain evidence="2">R3-111a-1</strain>
    </source>
</reference>
<reference evidence="4" key="1">
    <citation type="submission" date="2010-07" db="EMBL/GenBank/DDBJ databases">
        <title>The genome sequence of Gaeumannomyces graminis var. tritici strain R3-111a-1.</title>
        <authorList>
            <consortium name="The Broad Institute Genome Sequencing Platform"/>
            <person name="Ma L.-J."/>
            <person name="Dead R."/>
            <person name="Young S."/>
            <person name="Zeng Q."/>
            <person name="Koehrsen M."/>
            <person name="Alvarado L."/>
            <person name="Berlin A."/>
            <person name="Chapman S.B."/>
            <person name="Chen Z."/>
            <person name="Freedman E."/>
            <person name="Gellesch M."/>
            <person name="Goldberg J."/>
            <person name="Griggs A."/>
            <person name="Gujja S."/>
            <person name="Heilman E.R."/>
            <person name="Heiman D."/>
            <person name="Hepburn T."/>
            <person name="Howarth C."/>
            <person name="Jen D."/>
            <person name="Larson L."/>
            <person name="Mehta T."/>
            <person name="Neiman D."/>
            <person name="Pearson M."/>
            <person name="Roberts A."/>
            <person name="Saif S."/>
            <person name="Shea T."/>
            <person name="Shenoy N."/>
            <person name="Sisk P."/>
            <person name="Stolte C."/>
            <person name="Sykes S."/>
            <person name="Walk T."/>
            <person name="White J."/>
            <person name="Yandava C."/>
            <person name="Haas B."/>
            <person name="Nusbaum C."/>
            <person name="Birren B."/>
        </authorList>
    </citation>
    <scope>NUCLEOTIDE SEQUENCE [LARGE SCALE GENOMIC DNA]</scope>
    <source>
        <strain evidence="4">R3-111a-1</strain>
    </source>
</reference>
<organism evidence="2">
    <name type="scientific">Gaeumannomyces tritici (strain R3-111a-1)</name>
    <name type="common">Wheat and barley take-all root rot fungus</name>
    <name type="synonym">Gaeumannomyces graminis var. tritici</name>
    <dbReference type="NCBI Taxonomy" id="644352"/>
    <lineage>
        <taxon>Eukaryota</taxon>
        <taxon>Fungi</taxon>
        <taxon>Dikarya</taxon>
        <taxon>Ascomycota</taxon>
        <taxon>Pezizomycotina</taxon>
        <taxon>Sordariomycetes</taxon>
        <taxon>Sordariomycetidae</taxon>
        <taxon>Magnaporthales</taxon>
        <taxon>Magnaporthaceae</taxon>
        <taxon>Gaeumannomyces</taxon>
    </lineage>
</organism>
<dbReference type="EnsemblFungi" id="EJT82256">
    <property type="protein sequence ID" value="EJT82256"/>
    <property type="gene ID" value="GGTG_02230"/>
</dbReference>
<feature type="chain" id="PRO_5015094211" description="Secreted protein" evidence="1">
    <location>
        <begin position="21"/>
        <end position="156"/>
    </location>
</feature>
<sequence>MHFSQVTTTMLALGAGLASAVDVRLYYSNNCSGNYLVCSGLGANVCCTGTSVSLYWVVNRSLDARGFAGGNCGELRSARRTSSSFCMPGTGVVYTGGRWVVPASLRVRDQDVCAAAVGKCNAVQKPDTLVLADGSKFKIADLDDAKVEKLPRRIDR</sequence>
<reference evidence="3" key="4">
    <citation type="journal article" date="2015" name="G3 (Bethesda)">
        <title>Genome sequences of three phytopathogenic species of the Magnaporthaceae family of fungi.</title>
        <authorList>
            <person name="Okagaki L.H."/>
            <person name="Nunes C.C."/>
            <person name="Sailsbery J."/>
            <person name="Clay B."/>
            <person name="Brown D."/>
            <person name="John T."/>
            <person name="Oh Y."/>
            <person name="Young N."/>
            <person name="Fitzgerald M."/>
            <person name="Haas B.J."/>
            <person name="Zeng Q."/>
            <person name="Young S."/>
            <person name="Adiconis X."/>
            <person name="Fan L."/>
            <person name="Levin J.Z."/>
            <person name="Mitchell T.K."/>
            <person name="Okubara P.A."/>
            <person name="Farman M.L."/>
            <person name="Kohn L.M."/>
            <person name="Birren B."/>
            <person name="Ma L.-J."/>
            <person name="Dean R.A."/>
        </authorList>
    </citation>
    <scope>NUCLEOTIDE SEQUENCE</scope>
    <source>
        <strain evidence="3">R3-111a-1</strain>
    </source>
</reference>
<proteinExistence type="predicted"/>
<reference evidence="3" key="5">
    <citation type="submission" date="2018-04" db="UniProtKB">
        <authorList>
            <consortium name="EnsemblFungi"/>
        </authorList>
    </citation>
    <scope>IDENTIFICATION</scope>
    <source>
        <strain evidence="3">R3-111a-1</strain>
    </source>
</reference>
<keyword evidence="4" id="KW-1185">Reference proteome</keyword>
<evidence type="ECO:0000256" key="1">
    <source>
        <dbReference type="SAM" id="SignalP"/>
    </source>
</evidence>
<name>J3NLT0_GAET3</name>
<reference evidence="2" key="2">
    <citation type="submission" date="2010-07" db="EMBL/GenBank/DDBJ databases">
        <authorList>
            <consortium name="The Broad Institute Genome Sequencing Platform"/>
            <consortium name="Broad Institute Genome Sequencing Center for Infectious Disease"/>
            <person name="Ma L.-J."/>
            <person name="Dead R."/>
            <person name="Young S."/>
            <person name="Zeng Q."/>
            <person name="Koehrsen M."/>
            <person name="Alvarado L."/>
            <person name="Berlin A."/>
            <person name="Chapman S.B."/>
            <person name="Chen Z."/>
            <person name="Freedman E."/>
            <person name="Gellesch M."/>
            <person name="Goldberg J."/>
            <person name="Griggs A."/>
            <person name="Gujja S."/>
            <person name="Heilman E.R."/>
            <person name="Heiman D."/>
            <person name="Hepburn T."/>
            <person name="Howarth C."/>
            <person name="Jen D."/>
            <person name="Larson L."/>
            <person name="Mehta T."/>
            <person name="Neiman D."/>
            <person name="Pearson M."/>
            <person name="Roberts A."/>
            <person name="Saif S."/>
            <person name="Shea T."/>
            <person name="Shenoy N."/>
            <person name="Sisk P."/>
            <person name="Stolte C."/>
            <person name="Sykes S."/>
            <person name="Walk T."/>
            <person name="White J."/>
            <person name="Yandava C."/>
            <person name="Haas B."/>
            <person name="Nusbaum C."/>
            <person name="Birren B."/>
        </authorList>
    </citation>
    <scope>NUCLEOTIDE SEQUENCE</scope>
    <source>
        <strain evidence="2">R3-111a-1</strain>
    </source>
</reference>
<protein>
    <recommendedName>
        <fullName evidence="5">Secreted protein</fullName>
    </recommendedName>
</protein>
<dbReference type="GeneID" id="20342688"/>
<dbReference type="Proteomes" id="UP000006039">
    <property type="component" value="Unassembled WGS sequence"/>
</dbReference>
<gene>
    <name evidence="3" type="primary">20342688</name>
    <name evidence="2" type="ORF">GGTG_02230</name>
</gene>
<evidence type="ECO:0000313" key="3">
    <source>
        <dbReference type="EnsemblFungi" id="EJT82256"/>
    </source>
</evidence>
<dbReference type="EMBL" id="GL385395">
    <property type="protein sequence ID" value="EJT82256.1"/>
    <property type="molecule type" value="Genomic_DNA"/>
</dbReference>
<dbReference type="AlphaFoldDB" id="J3NLT0"/>
<accession>J3NLT0</accession>
<evidence type="ECO:0000313" key="4">
    <source>
        <dbReference type="Proteomes" id="UP000006039"/>
    </source>
</evidence>
<dbReference type="VEuPathDB" id="FungiDB:GGTG_02230"/>
<evidence type="ECO:0008006" key="5">
    <source>
        <dbReference type="Google" id="ProtNLM"/>
    </source>
</evidence>
<dbReference type="eggNOG" id="ENOG502RNB9">
    <property type="taxonomic scope" value="Eukaryota"/>
</dbReference>
<keyword evidence="1" id="KW-0732">Signal</keyword>
<evidence type="ECO:0000313" key="2">
    <source>
        <dbReference type="EMBL" id="EJT82256.1"/>
    </source>
</evidence>
<dbReference type="HOGENOM" id="CLU_091421_1_0_1"/>
<dbReference type="RefSeq" id="XP_009218265.1">
    <property type="nucleotide sequence ID" value="XM_009220001.1"/>
</dbReference>
<feature type="signal peptide" evidence="1">
    <location>
        <begin position="1"/>
        <end position="20"/>
    </location>
</feature>